<keyword evidence="14" id="KW-1185">Reference proteome</keyword>
<dbReference type="GO" id="GO:0009252">
    <property type="term" value="P:peptidoglycan biosynthetic process"/>
    <property type="evidence" value="ECO:0007669"/>
    <property type="project" value="UniProtKB-KW"/>
</dbReference>
<keyword evidence="4" id="KW-0808">Transferase</keyword>
<dbReference type="STRING" id="1391654.AKJ09_03862"/>
<evidence type="ECO:0000256" key="2">
    <source>
        <dbReference type="ARBA" id="ARBA00022519"/>
    </source>
</evidence>
<feature type="region of interest" description="Disordered" evidence="11">
    <location>
        <begin position="242"/>
        <end position="266"/>
    </location>
</feature>
<dbReference type="InterPro" id="IPR036950">
    <property type="entry name" value="PBP_transglycosylase"/>
</dbReference>
<evidence type="ECO:0000256" key="7">
    <source>
        <dbReference type="ARBA" id="ARBA00022984"/>
    </source>
</evidence>
<feature type="region of interest" description="Disordered" evidence="11">
    <location>
        <begin position="783"/>
        <end position="818"/>
    </location>
</feature>
<evidence type="ECO:0000256" key="4">
    <source>
        <dbReference type="ARBA" id="ARBA00022679"/>
    </source>
</evidence>
<reference evidence="13 14" key="1">
    <citation type="submission" date="2015-08" db="EMBL/GenBank/DDBJ databases">
        <authorList>
            <person name="Babu N.S."/>
            <person name="Beckwith C.J."/>
            <person name="Beseler K.G."/>
            <person name="Brison A."/>
            <person name="Carone J.V."/>
            <person name="Caskin T.P."/>
            <person name="Diamond M."/>
            <person name="Durham M.E."/>
            <person name="Foxe J.M."/>
            <person name="Go M."/>
            <person name="Henderson B.A."/>
            <person name="Jones I.B."/>
            <person name="McGettigan J.A."/>
            <person name="Micheletti S.J."/>
            <person name="Nasrallah M.E."/>
            <person name="Ortiz D."/>
            <person name="Piller C.R."/>
            <person name="Privatt S.R."/>
            <person name="Schneider S.L."/>
            <person name="Sharp S."/>
            <person name="Smith T.C."/>
            <person name="Stanton J.D."/>
            <person name="Ullery H.E."/>
            <person name="Wilson R.J."/>
            <person name="Serrano M.G."/>
            <person name="Buck G."/>
            <person name="Lee V."/>
            <person name="Wang Y."/>
            <person name="Carvalho R."/>
            <person name="Voegtly L."/>
            <person name="Shi R."/>
            <person name="Duckworth R."/>
            <person name="Johnson A."/>
            <person name="Loviza R."/>
            <person name="Walstead R."/>
            <person name="Shah Z."/>
            <person name="Kiflezghi M."/>
            <person name="Wade K."/>
            <person name="Ball S.L."/>
            <person name="Bradley K.W."/>
            <person name="Asai D.J."/>
            <person name="Bowman C.A."/>
            <person name="Russell D.A."/>
            <person name="Pope W.H."/>
            <person name="Jacobs-Sera D."/>
            <person name="Hendrix R.W."/>
            <person name="Hatfull G.F."/>
        </authorList>
    </citation>
    <scope>NUCLEOTIDE SEQUENCE [LARGE SCALE GENOMIC DNA]</scope>
    <source>
        <strain evidence="13 14">DSM 27648</strain>
    </source>
</reference>
<feature type="compositionally biased region" description="Pro residues" evidence="11">
    <location>
        <begin position="251"/>
        <end position="261"/>
    </location>
</feature>
<feature type="compositionally biased region" description="Basic and acidic residues" evidence="11">
    <location>
        <begin position="785"/>
        <end position="807"/>
    </location>
</feature>
<accession>A0A0K1PUI1</accession>
<dbReference type="PANTHER" id="PTHR30400:SF0">
    <property type="entry name" value="BIOSYNTHETIC PEPTIDOGLYCAN TRANSGLYCOSYLASE"/>
    <property type="match status" value="1"/>
</dbReference>
<dbReference type="EMBL" id="CP012333">
    <property type="protein sequence ID" value="AKU97198.1"/>
    <property type="molecule type" value="Genomic_DNA"/>
</dbReference>
<protein>
    <submittedName>
        <fullName evidence="13">Monofunctional biosynthetic peptidoglycan transglycosylase</fullName>
    </submittedName>
</protein>
<evidence type="ECO:0000259" key="12">
    <source>
        <dbReference type="Pfam" id="PF00912"/>
    </source>
</evidence>
<feature type="compositionally biased region" description="Basic and acidic residues" evidence="11">
    <location>
        <begin position="351"/>
        <end position="360"/>
    </location>
</feature>
<keyword evidence="6" id="KW-0133">Cell shape</keyword>
<feature type="domain" description="Glycosyl transferase family 51" evidence="12">
    <location>
        <begin position="598"/>
        <end position="746"/>
    </location>
</feature>
<dbReference type="PANTHER" id="PTHR30400">
    <property type="entry name" value="MONOFUNCTIONAL BIOSYNTHETIC PEPTIDOGLYCAN TRANSGLYCOSYLASE"/>
    <property type="match status" value="1"/>
</dbReference>
<dbReference type="RefSeq" id="WP_146648371.1">
    <property type="nucleotide sequence ID" value="NZ_CP012333.1"/>
</dbReference>
<keyword evidence="10" id="KW-0961">Cell wall biogenesis/degradation</keyword>
<evidence type="ECO:0000256" key="6">
    <source>
        <dbReference type="ARBA" id="ARBA00022960"/>
    </source>
</evidence>
<dbReference type="GO" id="GO:0071555">
    <property type="term" value="P:cell wall organization"/>
    <property type="evidence" value="ECO:0007669"/>
    <property type="project" value="UniProtKB-KW"/>
</dbReference>
<evidence type="ECO:0000313" key="14">
    <source>
        <dbReference type="Proteomes" id="UP000064967"/>
    </source>
</evidence>
<keyword evidence="2" id="KW-0997">Cell inner membrane</keyword>
<evidence type="ECO:0000256" key="11">
    <source>
        <dbReference type="SAM" id="MobiDB-lite"/>
    </source>
</evidence>
<evidence type="ECO:0000256" key="3">
    <source>
        <dbReference type="ARBA" id="ARBA00022676"/>
    </source>
</evidence>
<keyword evidence="1" id="KW-1003">Cell membrane</keyword>
<dbReference type="OrthoDB" id="9766909at2"/>
<dbReference type="GO" id="GO:0009274">
    <property type="term" value="C:peptidoglycan-based cell wall"/>
    <property type="evidence" value="ECO:0007669"/>
    <property type="project" value="InterPro"/>
</dbReference>
<feature type="region of interest" description="Disordered" evidence="11">
    <location>
        <begin position="351"/>
        <end position="370"/>
    </location>
</feature>
<keyword evidence="9" id="KW-0472">Membrane</keyword>
<keyword evidence="8" id="KW-1133">Transmembrane helix</keyword>
<dbReference type="InterPro" id="IPR023346">
    <property type="entry name" value="Lysozyme-like_dom_sf"/>
</dbReference>
<name>A0A0K1PUI1_9BACT</name>
<dbReference type="GO" id="GO:0016763">
    <property type="term" value="F:pentosyltransferase activity"/>
    <property type="evidence" value="ECO:0007669"/>
    <property type="project" value="InterPro"/>
</dbReference>
<evidence type="ECO:0000256" key="5">
    <source>
        <dbReference type="ARBA" id="ARBA00022692"/>
    </source>
</evidence>
<evidence type="ECO:0000256" key="10">
    <source>
        <dbReference type="ARBA" id="ARBA00023316"/>
    </source>
</evidence>
<dbReference type="InterPro" id="IPR011812">
    <property type="entry name" value="Pep_trsgly"/>
</dbReference>
<dbReference type="GO" id="GO:0016020">
    <property type="term" value="C:membrane"/>
    <property type="evidence" value="ECO:0007669"/>
    <property type="project" value="InterPro"/>
</dbReference>
<evidence type="ECO:0000256" key="9">
    <source>
        <dbReference type="ARBA" id="ARBA00023136"/>
    </source>
</evidence>
<evidence type="ECO:0000256" key="1">
    <source>
        <dbReference type="ARBA" id="ARBA00022475"/>
    </source>
</evidence>
<sequence length="818" mass="87957">MFRAPTRPKERMSFGVIRTAFLARVRAVPRNAWIALGAVAFAIVFAAAAFGPIVRARIGSEAAKRRLEVSVGGIRPGFFAIRLKDVQVRLAGVQGLEVRLDDVRVGISGGLGLREITAQGGGIHVEGEPEDLVDRLRAFRKDGPASSGTSEGSSRTPVTVEGLSLAWKMPSGGELSGDHLRFVREGDSLRLAGAHLSANHQRTTIRVTDGDVELGTDGSLRRLNAVAIEVEQAGDPAAKQAATKATATVEPAPPPLPPPTPKGKGARAKPAEVVAAPNEPVLPLPNLQALRARVATLATSLGTRVPDGTKVDVGGLSVKLDVGGEPFAFGPGPFGLERRGDLVRLSFTSEKNDAAKDESGRSAGTPLSVDAEIPLGRGDVTARLSGGPVSLALLGVPEGAKGLFDVGRGTVSGKGQVVLDASGETLTFDGQLALRSISVKQPRLSLEPIKRLDFSAAARGVLDHEGRLRIDDAQLDMGALHVRTHGTLEETTDHFGLSLALDVAPASCQALLDSAPEGLLPTVRAARMSGTFGATARIAFDTRTIDKLALEYVIDDRCKMTEVPTDLSHERFENSFTYRIYHPDGTLGEATTGPGTPAWTALDEISPFMVAAVLTTEDGAFYKHHGFNHSAIRNSVAANLKARRFVRGASTITMQLAKNLFLSRDKALSRKIEEVILTDYLEQAFRKDDMMELYLNVVEFGPDVYGITQAADHYFGRRPEELSLPECFFLASLLPSPNRYGKLREKNAQVPDSWMHHLRALMEIAEKNGKVSHAELETGLAQEVVFHKPGEPTPEPRKPLNTKRRDPYEDDANWQPLD</sequence>
<dbReference type="AlphaFoldDB" id="A0A0K1PUI1"/>
<gene>
    <name evidence="13" type="ORF">AKJ09_03862</name>
</gene>
<dbReference type="GO" id="GO:0008360">
    <property type="term" value="P:regulation of cell shape"/>
    <property type="evidence" value="ECO:0007669"/>
    <property type="project" value="UniProtKB-KW"/>
</dbReference>
<keyword evidence="7" id="KW-0573">Peptidoglycan synthesis</keyword>
<organism evidence="13 14">
    <name type="scientific">Labilithrix luteola</name>
    <dbReference type="NCBI Taxonomy" id="1391654"/>
    <lineage>
        <taxon>Bacteria</taxon>
        <taxon>Pseudomonadati</taxon>
        <taxon>Myxococcota</taxon>
        <taxon>Polyangia</taxon>
        <taxon>Polyangiales</taxon>
        <taxon>Labilitrichaceae</taxon>
        <taxon>Labilithrix</taxon>
    </lineage>
</organism>
<keyword evidence="5" id="KW-0812">Transmembrane</keyword>
<dbReference type="KEGG" id="llu:AKJ09_03862"/>
<keyword evidence="3" id="KW-0328">Glycosyltransferase</keyword>
<evidence type="ECO:0000256" key="8">
    <source>
        <dbReference type="ARBA" id="ARBA00022989"/>
    </source>
</evidence>
<evidence type="ECO:0000313" key="13">
    <source>
        <dbReference type="EMBL" id="AKU97198.1"/>
    </source>
</evidence>
<dbReference type="Pfam" id="PF00912">
    <property type="entry name" value="Transgly"/>
    <property type="match status" value="1"/>
</dbReference>
<dbReference type="Proteomes" id="UP000064967">
    <property type="component" value="Chromosome"/>
</dbReference>
<dbReference type="InterPro" id="IPR001264">
    <property type="entry name" value="Glyco_trans_51"/>
</dbReference>
<dbReference type="SUPFAM" id="SSF53955">
    <property type="entry name" value="Lysozyme-like"/>
    <property type="match status" value="1"/>
</dbReference>
<proteinExistence type="predicted"/>
<dbReference type="Gene3D" id="1.10.3810.10">
    <property type="entry name" value="Biosynthetic peptidoglycan transglycosylase-like"/>
    <property type="match status" value="1"/>
</dbReference>